<dbReference type="EMBL" id="MU006701">
    <property type="protein sequence ID" value="KAF2633874.1"/>
    <property type="molecule type" value="Genomic_DNA"/>
</dbReference>
<evidence type="ECO:0000313" key="1">
    <source>
        <dbReference type="EMBL" id="KAF2633874.1"/>
    </source>
</evidence>
<proteinExistence type="predicted"/>
<reference evidence="1" key="1">
    <citation type="journal article" date="2020" name="Stud. Mycol.">
        <title>101 Dothideomycetes genomes: a test case for predicting lifestyles and emergence of pathogens.</title>
        <authorList>
            <person name="Haridas S."/>
            <person name="Albert R."/>
            <person name="Binder M."/>
            <person name="Bloem J."/>
            <person name="Labutti K."/>
            <person name="Salamov A."/>
            <person name="Andreopoulos B."/>
            <person name="Baker S."/>
            <person name="Barry K."/>
            <person name="Bills G."/>
            <person name="Bluhm B."/>
            <person name="Cannon C."/>
            <person name="Castanera R."/>
            <person name="Culley D."/>
            <person name="Daum C."/>
            <person name="Ezra D."/>
            <person name="Gonzalez J."/>
            <person name="Henrissat B."/>
            <person name="Kuo A."/>
            <person name="Liang C."/>
            <person name="Lipzen A."/>
            <person name="Lutzoni F."/>
            <person name="Magnuson J."/>
            <person name="Mondo S."/>
            <person name="Nolan M."/>
            <person name="Ohm R."/>
            <person name="Pangilinan J."/>
            <person name="Park H.-J."/>
            <person name="Ramirez L."/>
            <person name="Alfaro M."/>
            <person name="Sun H."/>
            <person name="Tritt A."/>
            <person name="Yoshinaga Y."/>
            <person name="Zwiers L.-H."/>
            <person name="Turgeon B."/>
            <person name="Goodwin S."/>
            <person name="Spatafora J."/>
            <person name="Crous P."/>
            <person name="Grigoriev I."/>
        </authorList>
    </citation>
    <scope>NUCLEOTIDE SEQUENCE</scope>
    <source>
        <strain evidence="1">CBS 525.71</strain>
    </source>
</reference>
<keyword evidence="2" id="KW-1185">Reference proteome</keyword>
<gene>
    <name evidence="1" type="ORF">BU25DRAFT_465096</name>
</gene>
<protein>
    <submittedName>
        <fullName evidence="1">Uncharacterized protein</fullName>
    </submittedName>
</protein>
<evidence type="ECO:0000313" key="2">
    <source>
        <dbReference type="Proteomes" id="UP000799754"/>
    </source>
</evidence>
<accession>A0ACB6SII2</accession>
<dbReference type="Proteomes" id="UP000799754">
    <property type="component" value="Unassembled WGS sequence"/>
</dbReference>
<name>A0ACB6SII2_9PLEO</name>
<comment type="caution">
    <text evidence="1">The sequence shown here is derived from an EMBL/GenBank/DDBJ whole genome shotgun (WGS) entry which is preliminary data.</text>
</comment>
<organism evidence="1 2">
    <name type="scientific">Macroventuria anomochaeta</name>
    <dbReference type="NCBI Taxonomy" id="301207"/>
    <lineage>
        <taxon>Eukaryota</taxon>
        <taxon>Fungi</taxon>
        <taxon>Dikarya</taxon>
        <taxon>Ascomycota</taxon>
        <taxon>Pezizomycotina</taxon>
        <taxon>Dothideomycetes</taxon>
        <taxon>Pleosporomycetidae</taxon>
        <taxon>Pleosporales</taxon>
        <taxon>Pleosporineae</taxon>
        <taxon>Didymellaceae</taxon>
        <taxon>Macroventuria</taxon>
    </lineage>
</organism>
<sequence length="306" mass="34241">MASPSQPHTHPELIYTPPPSTTAPPALTGSANISIREYIYFLPYPLPKGTPVPYTPGLPDTNPLNLPPHPFEPTSTLVLTSPRKTFVDLRYRKPVATNESPLPNHGERERLEWGFAGTSSSSLAEGGRHEKYGEFGHSTWTHWLDSRYPVEHPNIPVDEGDMYALSPSLFLEHGHAFHPHLDRVAGHEELWRSVGALSTNADGSKVCVVLRYHDVEEGIRGVVIRTGQFCQGILMHGLVATTERWEFDVEGKEEGGVGEETWKRTARTGDLFLPCSVTFRPEVVQLGGRVRYGGFEWVVEEAWEWK</sequence>